<name>A0A1D9GI23_9GAMM</name>
<dbReference type="PROSITE" id="PS50110">
    <property type="entry name" value="RESPONSE_REGULATORY"/>
    <property type="match status" value="1"/>
</dbReference>
<evidence type="ECO:0000256" key="2">
    <source>
        <dbReference type="ARBA" id="ARBA00022553"/>
    </source>
</evidence>
<dbReference type="GO" id="GO:0006935">
    <property type="term" value="P:chemotaxis"/>
    <property type="evidence" value="ECO:0007669"/>
    <property type="project" value="UniProtKB-KW"/>
</dbReference>
<organism evidence="5 6">
    <name type="scientific">Marinobacter salinus</name>
    <dbReference type="NCBI Taxonomy" id="1874317"/>
    <lineage>
        <taxon>Bacteria</taxon>
        <taxon>Pseudomonadati</taxon>
        <taxon>Pseudomonadota</taxon>
        <taxon>Gammaproteobacteria</taxon>
        <taxon>Pseudomonadales</taxon>
        <taxon>Marinobacteraceae</taxon>
        <taxon>Marinobacter</taxon>
    </lineage>
</organism>
<dbReference type="InterPro" id="IPR011006">
    <property type="entry name" value="CheY-like_superfamily"/>
</dbReference>
<dbReference type="Gene3D" id="3.40.1550.10">
    <property type="entry name" value="CheC-like"/>
    <property type="match status" value="1"/>
</dbReference>
<dbReference type="GO" id="GO:0000160">
    <property type="term" value="P:phosphorelay signal transduction system"/>
    <property type="evidence" value="ECO:0007669"/>
    <property type="project" value="InterPro"/>
</dbReference>
<dbReference type="KEGG" id="msq:BKP64_02530"/>
<dbReference type="CDD" id="cd17593">
    <property type="entry name" value="REC_CheC-like"/>
    <property type="match status" value="1"/>
</dbReference>
<keyword evidence="6" id="KW-1185">Reference proteome</keyword>
<feature type="modified residue" description="4-aspartylphosphate" evidence="3">
    <location>
        <position position="54"/>
    </location>
</feature>
<dbReference type="PANTHER" id="PTHR44591">
    <property type="entry name" value="STRESS RESPONSE REGULATOR PROTEIN 1"/>
    <property type="match status" value="1"/>
</dbReference>
<protein>
    <submittedName>
        <fullName evidence="5">Response regulator</fullName>
    </submittedName>
</protein>
<evidence type="ECO:0000256" key="3">
    <source>
        <dbReference type="PROSITE-ProRule" id="PRU00169"/>
    </source>
</evidence>
<dbReference type="AlphaFoldDB" id="A0A1D9GI23"/>
<dbReference type="InterPro" id="IPR001789">
    <property type="entry name" value="Sig_transdc_resp-reg_receiver"/>
</dbReference>
<proteinExistence type="predicted"/>
<evidence type="ECO:0000256" key="1">
    <source>
        <dbReference type="ARBA" id="ARBA00022500"/>
    </source>
</evidence>
<dbReference type="InterPro" id="IPR050595">
    <property type="entry name" value="Bact_response_regulator"/>
</dbReference>
<feature type="domain" description="Response regulatory" evidence="4">
    <location>
        <begin position="4"/>
        <end position="119"/>
    </location>
</feature>
<evidence type="ECO:0000313" key="6">
    <source>
        <dbReference type="Proteomes" id="UP000177445"/>
    </source>
</evidence>
<dbReference type="CDD" id="cd17910">
    <property type="entry name" value="CheC_ClassII"/>
    <property type="match status" value="1"/>
</dbReference>
<evidence type="ECO:0000259" key="4">
    <source>
        <dbReference type="PROSITE" id="PS50110"/>
    </source>
</evidence>
<dbReference type="Pfam" id="PF00072">
    <property type="entry name" value="Response_reg"/>
    <property type="match status" value="1"/>
</dbReference>
<dbReference type="STRING" id="1874317.BKP64_02530"/>
<evidence type="ECO:0000313" key="5">
    <source>
        <dbReference type="EMBL" id="AOY87145.1"/>
    </source>
</evidence>
<keyword evidence="2 3" id="KW-0597">Phosphoprotein</keyword>
<sequence length="344" mass="38154">MTTRILICDDSALARKQMARALPEGLNTHIVYAANGKEALEMLRGHEAELLFLDLNMPEMDGYQVLEAVRKEDLPVLTIVVSGDIQPEARERVRKLGAIDFIKKPTEPGIVVDLLNEYGFYRPGDVEVAALNDSSLKKNTATQAEPEISVSLSDYLQEIANIAMGRSSDLLARLLRAFVKQPVPKVAFIANSELHMAISAAQHDDTYSAVCQGFTGAGIAGEALLLFADASFREMAEMLHYETLEGESVNIEVLMDMSSILFGAFLKGIGDQLDLKLGLGHPTVLGQHRQINELLEHHRSKEEQLLCIEISYALEDRDIQCDMLVLLTEDSVPFLEQRLEFLVD</sequence>
<accession>A0A1D9GI23</accession>
<dbReference type="OrthoDB" id="281471at2"/>
<dbReference type="RefSeq" id="WP_070965596.1">
    <property type="nucleotide sequence ID" value="NZ_CP017715.1"/>
</dbReference>
<dbReference type="Proteomes" id="UP000177445">
    <property type="component" value="Chromosome"/>
</dbReference>
<dbReference type="SUPFAM" id="SSF103039">
    <property type="entry name" value="CheC-like"/>
    <property type="match status" value="1"/>
</dbReference>
<reference evidence="5 6" key="1">
    <citation type="submission" date="2016-10" db="EMBL/GenBank/DDBJ databases">
        <title>Marinobacter salinus sp. nov., a moderately halophilic bacterium isolated from a tidal flat environment.</title>
        <authorList>
            <person name="Park S.-J."/>
        </authorList>
    </citation>
    <scope>NUCLEOTIDE SEQUENCE [LARGE SCALE GENOMIC DNA]</scope>
    <source>
        <strain evidence="5 6">Hb8</strain>
    </source>
</reference>
<gene>
    <name evidence="5" type="ORF">BKP64_02530</name>
</gene>
<keyword evidence="1" id="KW-0145">Chemotaxis</keyword>
<dbReference type="InterPro" id="IPR028976">
    <property type="entry name" value="CheC-like_sf"/>
</dbReference>
<dbReference type="Gene3D" id="3.40.50.2300">
    <property type="match status" value="1"/>
</dbReference>
<dbReference type="SMART" id="SM00448">
    <property type="entry name" value="REC"/>
    <property type="match status" value="1"/>
</dbReference>
<dbReference type="SUPFAM" id="SSF52172">
    <property type="entry name" value="CheY-like"/>
    <property type="match status" value="1"/>
</dbReference>
<dbReference type="PANTHER" id="PTHR44591:SF24">
    <property type="entry name" value="PROTEIN-GLUTAMATE METHYLESTERASE_PROTEIN-GLUTAMINE GLUTAMINASE 1"/>
    <property type="match status" value="1"/>
</dbReference>
<dbReference type="EMBL" id="CP017715">
    <property type="protein sequence ID" value="AOY87145.1"/>
    <property type="molecule type" value="Genomic_DNA"/>
</dbReference>